<dbReference type="PRINTS" id="PR00765">
    <property type="entry name" value="CRBOXYPTASEA"/>
</dbReference>
<feature type="chain" id="PRO_5035450763" description="Zinc carboxypeptidase A 1" evidence="13">
    <location>
        <begin position="17"/>
        <end position="328"/>
    </location>
</feature>
<dbReference type="InterPro" id="IPR003146">
    <property type="entry name" value="M14A_act_pep"/>
</dbReference>
<comment type="cofactor">
    <cofactor evidence="1">
        <name>Zn(2+)</name>
        <dbReference type="ChEBI" id="CHEBI:29105"/>
    </cofactor>
</comment>
<keyword evidence="3" id="KW-0121">Carboxypeptidase</keyword>
<dbReference type="GO" id="GO:0006508">
    <property type="term" value="P:proteolysis"/>
    <property type="evidence" value="ECO:0007669"/>
    <property type="project" value="UniProtKB-KW"/>
</dbReference>
<evidence type="ECO:0000256" key="10">
    <source>
        <dbReference type="ARBA" id="ARBA00023157"/>
    </source>
</evidence>
<evidence type="ECO:0000256" key="8">
    <source>
        <dbReference type="ARBA" id="ARBA00022833"/>
    </source>
</evidence>
<evidence type="ECO:0000259" key="14">
    <source>
        <dbReference type="PROSITE" id="PS52035"/>
    </source>
</evidence>
<dbReference type="AlphaFoldDB" id="A0A8N1SCR6"/>
<dbReference type="InterPro" id="IPR057247">
    <property type="entry name" value="CARBOXYPEPT_ZN_2"/>
</dbReference>
<proteinExistence type="inferred from homology"/>
<feature type="signal peptide" evidence="13">
    <location>
        <begin position="1"/>
        <end position="16"/>
    </location>
</feature>
<evidence type="ECO:0000256" key="2">
    <source>
        <dbReference type="ARBA" id="ARBA00005988"/>
    </source>
</evidence>
<keyword evidence="10" id="KW-1015">Disulfide bond</keyword>
<evidence type="ECO:0000256" key="3">
    <source>
        <dbReference type="ARBA" id="ARBA00022645"/>
    </source>
</evidence>
<evidence type="ECO:0000313" key="15">
    <source>
        <dbReference type="Proteomes" id="UP000504615"/>
    </source>
</evidence>
<dbReference type="OrthoDB" id="3626597at2759"/>
<evidence type="ECO:0000256" key="6">
    <source>
        <dbReference type="ARBA" id="ARBA00022729"/>
    </source>
</evidence>
<keyword evidence="5" id="KW-0479">Metal-binding</keyword>
<keyword evidence="6 13" id="KW-0732">Signal</keyword>
<reference evidence="16" key="1">
    <citation type="submission" date="2025-08" db="UniProtKB">
        <authorList>
            <consortium name="RefSeq"/>
        </authorList>
    </citation>
    <scope>IDENTIFICATION</scope>
</reference>
<evidence type="ECO:0000256" key="5">
    <source>
        <dbReference type="ARBA" id="ARBA00022723"/>
    </source>
</evidence>
<keyword evidence="4" id="KW-0645">Protease</keyword>
<dbReference type="InterPro" id="IPR000834">
    <property type="entry name" value="Peptidase_M14"/>
</dbReference>
<evidence type="ECO:0000313" key="16">
    <source>
        <dbReference type="RefSeq" id="XP_025075908.1"/>
    </source>
</evidence>
<gene>
    <name evidence="16" type="primary">LOC105434254</name>
</gene>
<dbReference type="PANTHER" id="PTHR11705">
    <property type="entry name" value="PROTEASE FAMILY M14 CARBOXYPEPTIDASE A,B"/>
    <property type="match status" value="1"/>
</dbReference>
<dbReference type="RefSeq" id="XP_025075908.1">
    <property type="nucleotide sequence ID" value="XM_025220123.1"/>
</dbReference>
<evidence type="ECO:0000256" key="9">
    <source>
        <dbReference type="ARBA" id="ARBA00023049"/>
    </source>
</evidence>
<dbReference type="InterPro" id="IPR036990">
    <property type="entry name" value="M14A-like_propep"/>
</dbReference>
<feature type="domain" description="Peptidase M14" evidence="14">
    <location>
        <begin position="115"/>
        <end position="328"/>
    </location>
</feature>
<dbReference type="SUPFAM" id="SSF54897">
    <property type="entry name" value="Protease propeptides/inhibitors"/>
    <property type="match status" value="1"/>
</dbReference>
<dbReference type="PANTHER" id="PTHR11705:SF153">
    <property type="entry name" value="ZINC CARBOXYPEPTIDASE A 1-LIKE PROTEIN"/>
    <property type="match status" value="1"/>
</dbReference>
<dbReference type="SMART" id="SM00631">
    <property type="entry name" value="Zn_pept"/>
    <property type="match status" value="1"/>
</dbReference>
<organism evidence="15 16">
    <name type="scientific">Pogonomyrmex barbatus</name>
    <name type="common">red harvester ant</name>
    <dbReference type="NCBI Taxonomy" id="144034"/>
    <lineage>
        <taxon>Eukaryota</taxon>
        <taxon>Metazoa</taxon>
        <taxon>Ecdysozoa</taxon>
        <taxon>Arthropoda</taxon>
        <taxon>Hexapoda</taxon>
        <taxon>Insecta</taxon>
        <taxon>Pterygota</taxon>
        <taxon>Neoptera</taxon>
        <taxon>Endopterygota</taxon>
        <taxon>Hymenoptera</taxon>
        <taxon>Apocrita</taxon>
        <taxon>Aculeata</taxon>
        <taxon>Formicoidea</taxon>
        <taxon>Formicidae</taxon>
        <taxon>Myrmicinae</taxon>
        <taxon>Pogonomyrmex</taxon>
    </lineage>
</organism>
<sequence>MWWIIILCVVAKSIHAVDKAIYENYKLFSVIPRNESQLDLLKLLRNTNNIGVSFWREPSVMNREIDIMVPPHKLSDLSEILGKIGAPYDIKIHNIQKLIDNTMLTNQSNGFDFTNYHTLEDIYDYLENLTKLYPKKVEIIVGGTTFEGREIRGVKVTFHEENPGVFIEGGIHAREWIATSTVLYILDQLLTSNDSEVRRIAESHNWYIFPSFNPDGYVFTHTQDRLWKKTLKPSSPFCIGSDPNRNWGFEWNTSGTNNDPCSEMYPGSKPFSEIEMKSLSEYIWSNLDNFYVYIAFHSFSQLLLFPYGYREECMFFHEDLVRNLERKC</sequence>
<dbReference type="Pfam" id="PF00246">
    <property type="entry name" value="Peptidase_M14"/>
    <property type="match status" value="1"/>
</dbReference>
<dbReference type="SUPFAM" id="SSF53187">
    <property type="entry name" value="Zn-dependent exopeptidases"/>
    <property type="match status" value="1"/>
</dbReference>
<dbReference type="Gene3D" id="3.30.70.340">
    <property type="entry name" value="Metallocarboxypeptidase-like"/>
    <property type="match status" value="1"/>
</dbReference>
<accession>A0A8N1SCR6</accession>
<dbReference type="Proteomes" id="UP000504615">
    <property type="component" value="Unplaced"/>
</dbReference>
<keyword evidence="9" id="KW-0482">Metalloprotease</keyword>
<dbReference type="GeneID" id="105434254"/>
<evidence type="ECO:0000256" key="12">
    <source>
        <dbReference type="PROSITE-ProRule" id="PRU01379"/>
    </source>
</evidence>
<dbReference type="PROSITE" id="PS52035">
    <property type="entry name" value="PEPTIDASE_M14"/>
    <property type="match status" value="1"/>
</dbReference>
<keyword evidence="15" id="KW-1185">Reference proteome</keyword>
<evidence type="ECO:0000256" key="4">
    <source>
        <dbReference type="ARBA" id="ARBA00022670"/>
    </source>
</evidence>
<dbReference type="FunFam" id="3.30.70.340:FF:000002">
    <property type="entry name" value="Carboxypeptidase A"/>
    <property type="match status" value="1"/>
</dbReference>
<dbReference type="InterPro" id="IPR057246">
    <property type="entry name" value="CARBOXYPEPT_ZN_1"/>
</dbReference>
<keyword evidence="8" id="KW-0862">Zinc</keyword>
<evidence type="ECO:0000256" key="7">
    <source>
        <dbReference type="ARBA" id="ARBA00022801"/>
    </source>
</evidence>
<dbReference type="GO" id="GO:0008270">
    <property type="term" value="F:zinc ion binding"/>
    <property type="evidence" value="ECO:0007669"/>
    <property type="project" value="InterPro"/>
</dbReference>
<dbReference type="Gene3D" id="3.40.630.10">
    <property type="entry name" value="Zn peptidases"/>
    <property type="match status" value="1"/>
</dbReference>
<dbReference type="PROSITE" id="PS00132">
    <property type="entry name" value="CARBOXYPEPT_ZN_1"/>
    <property type="match status" value="1"/>
</dbReference>
<dbReference type="GO" id="GO:0005615">
    <property type="term" value="C:extracellular space"/>
    <property type="evidence" value="ECO:0007669"/>
    <property type="project" value="TreeGrafter"/>
</dbReference>
<keyword evidence="7" id="KW-0378">Hydrolase</keyword>
<evidence type="ECO:0000256" key="1">
    <source>
        <dbReference type="ARBA" id="ARBA00001947"/>
    </source>
</evidence>
<name>A0A8N1SCR6_9HYME</name>
<dbReference type="Pfam" id="PF02244">
    <property type="entry name" value="Propep_M14"/>
    <property type="match status" value="1"/>
</dbReference>
<comment type="similarity">
    <text evidence="2 12">Belongs to the peptidase M14 family.</text>
</comment>
<evidence type="ECO:0000256" key="13">
    <source>
        <dbReference type="SAM" id="SignalP"/>
    </source>
</evidence>
<evidence type="ECO:0000256" key="11">
    <source>
        <dbReference type="ARBA" id="ARBA00069039"/>
    </source>
</evidence>
<dbReference type="FunFam" id="3.40.630.10:FF:000084">
    <property type="entry name" value="Carboxypeptidase B2"/>
    <property type="match status" value="1"/>
</dbReference>
<protein>
    <recommendedName>
        <fullName evidence="11">Zinc carboxypeptidase A 1</fullName>
    </recommendedName>
</protein>
<comment type="caution">
    <text evidence="12">Lacks conserved residue(s) required for the propagation of feature annotation.</text>
</comment>
<dbReference type="GO" id="GO:0004181">
    <property type="term" value="F:metallocarboxypeptidase activity"/>
    <property type="evidence" value="ECO:0007669"/>
    <property type="project" value="InterPro"/>
</dbReference>
<dbReference type="PROSITE" id="PS00133">
    <property type="entry name" value="CARBOXYPEPT_ZN_2"/>
    <property type="match status" value="1"/>
</dbReference>